<feature type="compositionally biased region" description="Polar residues" evidence="1">
    <location>
        <begin position="291"/>
        <end position="308"/>
    </location>
</feature>
<evidence type="ECO:0000313" key="2">
    <source>
        <dbReference type="EnsemblMetazoa" id="BGLB032258-PA"/>
    </source>
</evidence>
<accession>A0A2C9LLB6</accession>
<organism evidence="2 3">
    <name type="scientific">Biomphalaria glabrata</name>
    <name type="common">Bloodfluke planorb</name>
    <name type="synonym">Freshwater snail</name>
    <dbReference type="NCBI Taxonomy" id="6526"/>
    <lineage>
        <taxon>Eukaryota</taxon>
        <taxon>Metazoa</taxon>
        <taxon>Spiralia</taxon>
        <taxon>Lophotrochozoa</taxon>
        <taxon>Mollusca</taxon>
        <taxon>Gastropoda</taxon>
        <taxon>Heterobranchia</taxon>
        <taxon>Euthyneura</taxon>
        <taxon>Panpulmonata</taxon>
        <taxon>Hygrophila</taxon>
        <taxon>Lymnaeoidea</taxon>
        <taxon>Planorbidae</taxon>
        <taxon>Biomphalaria</taxon>
    </lineage>
</organism>
<dbReference type="EnsemblMetazoa" id="BGLB032258-RA">
    <property type="protein sequence ID" value="BGLB032258-PA"/>
    <property type="gene ID" value="BGLB032258"/>
</dbReference>
<gene>
    <name evidence="2" type="primary">106073005</name>
</gene>
<dbReference type="VEuPathDB" id="VectorBase:BGLAX_048068"/>
<evidence type="ECO:0000313" key="3">
    <source>
        <dbReference type="Proteomes" id="UP000076420"/>
    </source>
</evidence>
<feature type="compositionally biased region" description="Polar residues" evidence="1">
    <location>
        <begin position="15"/>
        <end position="29"/>
    </location>
</feature>
<feature type="region of interest" description="Disordered" evidence="1">
    <location>
        <begin position="291"/>
        <end position="315"/>
    </location>
</feature>
<dbReference type="OrthoDB" id="10305599at2759"/>
<feature type="compositionally biased region" description="Basic and acidic residues" evidence="1">
    <location>
        <begin position="39"/>
        <end position="48"/>
    </location>
</feature>
<reference evidence="2" key="1">
    <citation type="submission" date="2020-05" db="UniProtKB">
        <authorList>
            <consortium name="EnsemblMetazoa"/>
        </authorList>
    </citation>
    <scope>IDENTIFICATION</scope>
    <source>
        <strain evidence="2">BB02</strain>
    </source>
</reference>
<evidence type="ECO:0000256" key="1">
    <source>
        <dbReference type="SAM" id="MobiDB-lite"/>
    </source>
</evidence>
<feature type="compositionally biased region" description="Basic and acidic residues" evidence="1">
    <location>
        <begin position="1"/>
        <end position="14"/>
    </location>
</feature>
<sequence>MKSTTARESKDKQKSVSYKQKQPSESQRFSTKQSVKKSTKSEIPKADGKVPGPSKQDQKQEDIINAEENIFDQPTPELLELSDFTEVSAESGQKGAKQKAYQPSKSTKNKTKVPIKSRNLLSSKKSEKAKTKAQRTNLAASRKQESSSENSYVAEKKMHSTKNTEDFVDTSDRLKEWISNLNVVASKHSEEKGDPIPSVSSHGHLVPLPLESLKSKDDAMHFQPLPVREVETQTLADIQAKKNRKLLRDERLKLKLETFKHKFDSLLEKQFSNATKIWRLAKEMQTFTENDASSSQNSCECPHSTKTGFNLPPNPKLSDDYMLNTTPGIDNGYTDGFDHQDALDTDMGTSSTKALSWLERELLHCEHIERNRRDVPQHVCSHAPCIYGNGFLQKNDSRQPTPRVAFLDECSADSRCSSPKRAPLRKRLSRFRLSLHVKKLSLKKQSKILTGKKKSTKAQYIVLFLLVFTQFWVQICYS</sequence>
<protein>
    <submittedName>
        <fullName evidence="2">Uncharacterized protein</fullName>
    </submittedName>
</protein>
<dbReference type="KEGG" id="bgt:106073005"/>
<proteinExistence type="predicted"/>
<dbReference type="AlphaFoldDB" id="A0A2C9LLB6"/>
<name>A0A2C9LLB6_BIOGL</name>
<dbReference type="VEuPathDB" id="VectorBase:BGLB032258"/>
<dbReference type="Proteomes" id="UP000076420">
    <property type="component" value="Unassembled WGS sequence"/>
</dbReference>
<feature type="region of interest" description="Disordered" evidence="1">
    <location>
        <begin position="1"/>
        <end position="158"/>
    </location>
</feature>